<evidence type="ECO:0000313" key="8">
    <source>
        <dbReference type="Proteomes" id="UP000199310"/>
    </source>
</evidence>
<dbReference type="Proteomes" id="UP000199310">
    <property type="component" value="Unassembled WGS sequence"/>
</dbReference>
<proteinExistence type="inferred from homology"/>
<dbReference type="PANTHER" id="PTHR43003:SF5">
    <property type="entry name" value="DNA-3-METHYLADENINE GLYCOSYLASE"/>
    <property type="match status" value="1"/>
</dbReference>
<dbReference type="STRING" id="29529.SAMN04488122_0540"/>
<dbReference type="SMART" id="SM00478">
    <property type="entry name" value="ENDO3c"/>
    <property type="match status" value="1"/>
</dbReference>
<evidence type="ECO:0000259" key="6">
    <source>
        <dbReference type="SMART" id="SM00478"/>
    </source>
</evidence>
<dbReference type="GO" id="GO:0008725">
    <property type="term" value="F:DNA-3-methyladenine glycosylase activity"/>
    <property type="evidence" value="ECO:0007669"/>
    <property type="project" value="TreeGrafter"/>
</dbReference>
<name>A0A1I0P3T6_9BACT</name>
<dbReference type="Gene3D" id="1.10.340.30">
    <property type="entry name" value="Hypothetical protein, domain 2"/>
    <property type="match status" value="1"/>
</dbReference>
<evidence type="ECO:0000256" key="2">
    <source>
        <dbReference type="ARBA" id="ARBA00010817"/>
    </source>
</evidence>
<keyword evidence="8" id="KW-1185">Reference proteome</keyword>
<dbReference type="SUPFAM" id="SSF48150">
    <property type="entry name" value="DNA-glycosylase"/>
    <property type="match status" value="1"/>
</dbReference>
<evidence type="ECO:0000256" key="3">
    <source>
        <dbReference type="ARBA" id="ARBA00012000"/>
    </source>
</evidence>
<dbReference type="InterPro" id="IPR000035">
    <property type="entry name" value="Alkylbase_DNA_glycsylse_CS"/>
</dbReference>
<evidence type="ECO:0000256" key="4">
    <source>
        <dbReference type="ARBA" id="ARBA00022763"/>
    </source>
</evidence>
<dbReference type="InterPro" id="IPR003265">
    <property type="entry name" value="HhH-GPD_domain"/>
</dbReference>
<comment type="similarity">
    <text evidence="2">Belongs to the alkylbase DNA glycosidase AlkA family.</text>
</comment>
<dbReference type="CDD" id="cd00056">
    <property type="entry name" value="ENDO3c"/>
    <property type="match status" value="1"/>
</dbReference>
<protein>
    <recommendedName>
        <fullName evidence="3">DNA-3-methyladenine glycosylase II</fullName>
        <ecNumber evidence="3">3.2.2.21</ecNumber>
    </recommendedName>
</protein>
<keyword evidence="4" id="KW-0227">DNA damage</keyword>
<feature type="domain" description="HhH-GPD" evidence="6">
    <location>
        <begin position="51"/>
        <end position="208"/>
    </location>
</feature>
<accession>A0A1I0P3T6</accession>
<dbReference type="EMBL" id="FOJG01000001">
    <property type="protein sequence ID" value="SEW08830.1"/>
    <property type="molecule type" value="Genomic_DNA"/>
</dbReference>
<dbReference type="GO" id="GO:0006307">
    <property type="term" value="P:DNA alkylation repair"/>
    <property type="evidence" value="ECO:0007669"/>
    <property type="project" value="TreeGrafter"/>
</dbReference>
<dbReference type="PANTHER" id="PTHR43003">
    <property type="entry name" value="DNA-3-METHYLADENINE GLYCOSYLASE"/>
    <property type="match status" value="1"/>
</dbReference>
<dbReference type="Gene3D" id="1.10.1670.40">
    <property type="match status" value="1"/>
</dbReference>
<dbReference type="GO" id="GO:0032131">
    <property type="term" value="F:alkylated DNA binding"/>
    <property type="evidence" value="ECO:0007669"/>
    <property type="project" value="TreeGrafter"/>
</dbReference>
<sequence length="213" mass="24575">MPRSKSTPEAVPLHYVAHLSKDKKLQKIISGPLTELAIRKNICLKLIGSIMSQQLSTKVADVIYSRFLDLYGRREPTAQQILDTSPLTLRGIGLSNAKVTYVQNVAAFVIAEKLTDSKLKKMDNEEVIAYLTQIKGVGRWTVEMLLMFHLGRNDVFAMDDWGLQQAMIKLYKLDTEDKKVFRDQLRRITEKWSPYRSHACRYLWSWKDNTPDK</sequence>
<comment type="catalytic activity">
    <reaction evidence="1">
        <text>Hydrolysis of alkylated DNA, releasing 3-methyladenine, 3-methylguanine, 7-methylguanine and 7-methyladenine.</text>
        <dbReference type="EC" id="3.2.2.21"/>
    </reaction>
</comment>
<dbReference type="InterPro" id="IPR011257">
    <property type="entry name" value="DNA_glycosylase"/>
</dbReference>
<dbReference type="RefSeq" id="WP_089890195.1">
    <property type="nucleotide sequence ID" value="NZ_FOJG01000001.1"/>
</dbReference>
<dbReference type="GO" id="GO:0043916">
    <property type="term" value="F:DNA-7-methylguanine glycosylase activity"/>
    <property type="evidence" value="ECO:0007669"/>
    <property type="project" value="TreeGrafter"/>
</dbReference>
<dbReference type="FunFam" id="1.10.340.30:FF:000004">
    <property type="entry name" value="DNA-3-methyladenine glycosylase II"/>
    <property type="match status" value="1"/>
</dbReference>
<evidence type="ECO:0000256" key="5">
    <source>
        <dbReference type="ARBA" id="ARBA00023204"/>
    </source>
</evidence>
<gene>
    <name evidence="7" type="ORF">SAMN04488122_0540</name>
</gene>
<dbReference type="Pfam" id="PF00730">
    <property type="entry name" value="HhH-GPD"/>
    <property type="match status" value="1"/>
</dbReference>
<evidence type="ECO:0000256" key="1">
    <source>
        <dbReference type="ARBA" id="ARBA00000086"/>
    </source>
</evidence>
<dbReference type="GO" id="GO:0032993">
    <property type="term" value="C:protein-DNA complex"/>
    <property type="evidence" value="ECO:0007669"/>
    <property type="project" value="TreeGrafter"/>
</dbReference>
<keyword evidence="5" id="KW-0234">DNA repair</keyword>
<reference evidence="8" key="1">
    <citation type="submission" date="2016-10" db="EMBL/GenBank/DDBJ databases">
        <authorList>
            <person name="Varghese N."/>
            <person name="Submissions S."/>
        </authorList>
    </citation>
    <scope>NUCLEOTIDE SEQUENCE [LARGE SCALE GENOMIC DNA]</scope>
    <source>
        <strain evidence="8">DSM 3695</strain>
    </source>
</reference>
<dbReference type="OrthoDB" id="9785929at2"/>
<organism evidence="7 8">
    <name type="scientific">Chitinophaga arvensicola</name>
    <dbReference type="NCBI Taxonomy" id="29529"/>
    <lineage>
        <taxon>Bacteria</taxon>
        <taxon>Pseudomonadati</taxon>
        <taxon>Bacteroidota</taxon>
        <taxon>Chitinophagia</taxon>
        <taxon>Chitinophagales</taxon>
        <taxon>Chitinophagaceae</taxon>
        <taxon>Chitinophaga</taxon>
    </lineage>
</organism>
<dbReference type="InterPro" id="IPR051912">
    <property type="entry name" value="Alkylbase_DNA_Glycosylase/TA"/>
</dbReference>
<dbReference type="GO" id="GO:0006285">
    <property type="term" value="P:base-excision repair, AP site formation"/>
    <property type="evidence" value="ECO:0007669"/>
    <property type="project" value="TreeGrafter"/>
</dbReference>
<dbReference type="AlphaFoldDB" id="A0A1I0P3T6"/>
<dbReference type="PROSITE" id="PS00516">
    <property type="entry name" value="ALKYLBASE_DNA_GLYCOS"/>
    <property type="match status" value="1"/>
</dbReference>
<evidence type="ECO:0000313" key="7">
    <source>
        <dbReference type="EMBL" id="SEW08830.1"/>
    </source>
</evidence>
<dbReference type="EC" id="3.2.2.21" evidence="3"/>